<dbReference type="Proteomes" id="UP000836597">
    <property type="component" value="Chromosome"/>
</dbReference>
<dbReference type="EMBL" id="CDGJ01000027">
    <property type="protein sequence ID" value="CEJ06345.1"/>
    <property type="molecule type" value="Genomic_DNA"/>
</dbReference>
<gene>
    <name evidence="3" type="ORF">DEACI_0793</name>
    <name evidence="2" type="ORF">DEACI_3477</name>
</gene>
<name>A0A8S0W533_9FIRM</name>
<reference evidence="3" key="1">
    <citation type="submission" date="2014-11" db="EMBL/GenBank/DDBJ databases">
        <authorList>
            <person name="Hornung B.V."/>
        </authorList>
    </citation>
    <scope>NUCLEOTIDE SEQUENCE</scope>
    <source>
        <strain evidence="3">INE</strain>
    </source>
</reference>
<evidence type="ECO:0000259" key="1">
    <source>
        <dbReference type="Pfam" id="PF00326"/>
    </source>
</evidence>
<dbReference type="GO" id="GO:0006508">
    <property type="term" value="P:proteolysis"/>
    <property type="evidence" value="ECO:0007669"/>
    <property type="project" value="InterPro"/>
</dbReference>
<dbReference type="GO" id="GO:0008236">
    <property type="term" value="F:serine-type peptidase activity"/>
    <property type="evidence" value="ECO:0007669"/>
    <property type="project" value="InterPro"/>
</dbReference>
<dbReference type="InterPro" id="IPR001375">
    <property type="entry name" value="Peptidase_S9_cat"/>
</dbReference>
<dbReference type="RefSeq" id="WP_240986117.1">
    <property type="nucleotide sequence ID" value="NZ_CDGJ01000027.1"/>
</dbReference>
<dbReference type="AlphaFoldDB" id="A0A8S0W533"/>
<evidence type="ECO:0000313" key="3">
    <source>
        <dbReference type="EMBL" id="CEJ06345.1"/>
    </source>
</evidence>
<proteinExistence type="predicted"/>
<dbReference type="InterPro" id="IPR029058">
    <property type="entry name" value="AB_hydrolase_fold"/>
</dbReference>
<organism evidence="2">
    <name type="scientific">Acididesulfobacillus acetoxydans</name>
    <dbReference type="NCBI Taxonomy" id="1561005"/>
    <lineage>
        <taxon>Bacteria</taxon>
        <taxon>Bacillati</taxon>
        <taxon>Bacillota</taxon>
        <taxon>Clostridia</taxon>
        <taxon>Eubacteriales</taxon>
        <taxon>Peptococcaceae</taxon>
        <taxon>Acididesulfobacillus</taxon>
    </lineage>
</organism>
<protein>
    <submittedName>
        <fullName evidence="2">Peptidase S9, prolyl oligopeptidase, catalytic domain protein</fullName>
    </submittedName>
    <submittedName>
        <fullName evidence="3">Peptide chain release factor 2</fullName>
    </submittedName>
</protein>
<evidence type="ECO:0000313" key="4">
    <source>
        <dbReference type="Proteomes" id="UP001071230"/>
    </source>
</evidence>
<feature type="domain" description="Peptidase S9 prolyl oligopeptidase catalytic" evidence="1">
    <location>
        <begin position="88"/>
        <end position="175"/>
    </location>
</feature>
<dbReference type="Pfam" id="PF00326">
    <property type="entry name" value="Peptidase_S9"/>
    <property type="match status" value="1"/>
</dbReference>
<dbReference type="Gene3D" id="3.40.50.1820">
    <property type="entry name" value="alpha/beta hydrolase"/>
    <property type="match status" value="1"/>
</dbReference>
<reference evidence="2" key="2">
    <citation type="submission" date="2020-01" db="EMBL/GenBank/DDBJ databases">
        <authorList>
            <person name="Hornung B."/>
        </authorList>
    </citation>
    <scope>NUCLEOTIDE SEQUENCE</scope>
    <source>
        <strain evidence="2">PacBioINE</strain>
    </source>
</reference>
<evidence type="ECO:0000313" key="2">
    <source>
        <dbReference type="EMBL" id="CAA7602798.1"/>
    </source>
</evidence>
<dbReference type="KEGG" id="aacx:DEACI_3477"/>
<dbReference type="EMBL" id="LR746496">
    <property type="protein sequence ID" value="CAA7602798.1"/>
    <property type="molecule type" value="Genomic_DNA"/>
</dbReference>
<dbReference type="SUPFAM" id="SSF53474">
    <property type="entry name" value="alpha/beta-Hydrolases"/>
    <property type="match status" value="1"/>
</dbReference>
<dbReference type="Proteomes" id="UP001071230">
    <property type="component" value="Unassembled WGS sequence"/>
</dbReference>
<keyword evidence="4" id="KW-1185">Reference proteome</keyword>
<sequence>MYLLPYLQKVADLTTKSHSDNSDAAALVCKRPVIRKAIPGYVWTGHIGNARALIRLPEKSLWNGKLMIGGTAAVRTEYCLDFILSDIVVQRGYAYAASDKGTPGLSLRNPNRSMAEWVTNYEQLARVAAELAEQFYQVAPQRVYVSGISNGGYITRRLLEQCPQLFDGGVEWEGVLWAPEGRHFLTTIPEYVESYPVYRNLRGDRGTDERDTAFSKLLDAGLHPLSEPYWELYYRAYWALTLWLYGRNLDPEWEPFKTEWSDRLIGETSPLTHYPWEDRREYLDERIRPLSNTGSIGKPLLSVAGNWDCLIPFKYHAEAYANLVWGQGRGHLHRLYEIDRGNHVEGLYQGSKGDQQSVHPYYEAAIYYLEEWVERNVMPPASGLYKSVEAFAQGLTDNLLTY</sequence>
<accession>A0A8S0W533</accession>